<evidence type="ECO:0000313" key="6">
    <source>
        <dbReference type="EMBL" id="HGT40392.1"/>
    </source>
</evidence>
<comment type="similarity">
    <text evidence="1 5">Belongs to the bacterial ribosomal protein bL28 family.</text>
</comment>
<evidence type="ECO:0000256" key="2">
    <source>
        <dbReference type="ARBA" id="ARBA00022980"/>
    </source>
</evidence>
<dbReference type="PANTHER" id="PTHR39080:SF1">
    <property type="entry name" value="LARGE RIBOSOMAL SUBUNIT PROTEIN BL28A"/>
    <property type="match status" value="1"/>
</dbReference>
<dbReference type="InterPro" id="IPR001383">
    <property type="entry name" value="Ribosomal_bL28_bact-type"/>
</dbReference>
<name>A0A7C4LM50_9PLAN</name>
<dbReference type="GO" id="GO:0006412">
    <property type="term" value="P:translation"/>
    <property type="evidence" value="ECO:0007669"/>
    <property type="project" value="UniProtKB-UniRule"/>
</dbReference>
<accession>A0A7C4LM50</accession>
<dbReference type="SUPFAM" id="SSF143800">
    <property type="entry name" value="L28p-like"/>
    <property type="match status" value="1"/>
</dbReference>
<dbReference type="NCBIfam" id="TIGR00009">
    <property type="entry name" value="L28"/>
    <property type="match status" value="1"/>
</dbReference>
<dbReference type="GO" id="GO:1990904">
    <property type="term" value="C:ribonucleoprotein complex"/>
    <property type="evidence" value="ECO:0007669"/>
    <property type="project" value="UniProtKB-KW"/>
</dbReference>
<dbReference type="InterPro" id="IPR037147">
    <property type="entry name" value="Ribosomal_bL28_sf"/>
</dbReference>
<dbReference type="InterPro" id="IPR034704">
    <property type="entry name" value="Ribosomal_bL28/bL31-like_sf"/>
</dbReference>
<dbReference type="GO" id="GO:0003735">
    <property type="term" value="F:structural constituent of ribosome"/>
    <property type="evidence" value="ECO:0007669"/>
    <property type="project" value="InterPro"/>
</dbReference>
<dbReference type="AlphaFoldDB" id="A0A7C4LM50"/>
<evidence type="ECO:0000256" key="1">
    <source>
        <dbReference type="ARBA" id="ARBA00008760"/>
    </source>
</evidence>
<organism evidence="6">
    <name type="scientific">Schlesneria paludicola</name>
    <dbReference type="NCBI Taxonomy" id="360056"/>
    <lineage>
        <taxon>Bacteria</taxon>
        <taxon>Pseudomonadati</taxon>
        <taxon>Planctomycetota</taxon>
        <taxon>Planctomycetia</taxon>
        <taxon>Planctomycetales</taxon>
        <taxon>Planctomycetaceae</taxon>
        <taxon>Schlesneria</taxon>
    </lineage>
</organism>
<keyword evidence="3 5" id="KW-0687">Ribonucleoprotein</keyword>
<dbReference type="InterPro" id="IPR026569">
    <property type="entry name" value="Ribosomal_bL28"/>
</dbReference>
<dbReference type="Gene3D" id="2.30.170.40">
    <property type="entry name" value="Ribosomal protein L28/L24"/>
    <property type="match status" value="1"/>
</dbReference>
<evidence type="ECO:0000256" key="4">
    <source>
        <dbReference type="ARBA" id="ARBA00035174"/>
    </source>
</evidence>
<proteinExistence type="inferred from homology"/>
<dbReference type="HAMAP" id="MF_00373">
    <property type="entry name" value="Ribosomal_bL28"/>
    <property type="match status" value="1"/>
</dbReference>
<dbReference type="Pfam" id="PF00830">
    <property type="entry name" value="Ribosomal_L28"/>
    <property type="match status" value="1"/>
</dbReference>
<dbReference type="Gene3D" id="2.20.150.30">
    <property type="match status" value="1"/>
</dbReference>
<dbReference type="PANTHER" id="PTHR39080">
    <property type="entry name" value="50S RIBOSOMAL PROTEIN L28"/>
    <property type="match status" value="1"/>
</dbReference>
<evidence type="ECO:0000256" key="3">
    <source>
        <dbReference type="ARBA" id="ARBA00023274"/>
    </source>
</evidence>
<dbReference type="EMBL" id="DSVQ01000016">
    <property type="protein sequence ID" value="HGT40392.1"/>
    <property type="molecule type" value="Genomic_DNA"/>
</dbReference>
<reference evidence="6" key="1">
    <citation type="journal article" date="2020" name="mSystems">
        <title>Genome- and Community-Level Interaction Insights into Carbon Utilization and Element Cycling Functions of Hydrothermarchaeota in Hydrothermal Sediment.</title>
        <authorList>
            <person name="Zhou Z."/>
            <person name="Liu Y."/>
            <person name="Xu W."/>
            <person name="Pan J."/>
            <person name="Luo Z.H."/>
            <person name="Li M."/>
        </authorList>
    </citation>
    <scope>NUCLEOTIDE SEQUENCE [LARGE SCALE GENOMIC DNA]</scope>
    <source>
        <strain evidence="6">SpSt-508</strain>
    </source>
</reference>
<gene>
    <name evidence="5 6" type="primary">rpmB</name>
    <name evidence="6" type="ORF">ENS64_14195</name>
</gene>
<evidence type="ECO:0000256" key="5">
    <source>
        <dbReference type="HAMAP-Rule" id="MF_00373"/>
    </source>
</evidence>
<sequence>MSQVCYYCEKRPVFGNQKVERGKPKYLGGNGRKTTGISRRLFRPNLQPVRIQEGDESKKVRVCAKCLRAGKVTKKIVRAPFSLPEAN</sequence>
<keyword evidence="2 5" id="KW-0689">Ribosomal protein</keyword>
<dbReference type="InterPro" id="IPR050096">
    <property type="entry name" value="Bacterial_rp_bL28"/>
</dbReference>
<dbReference type="GO" id="GO:0005840">
    <property type="term" value="C:ribosome"/>
    <property type="evidence" value="ECO:0007669"/>
    <property type="project" value="UniProtKB-KW"/>
</dbReference>
<protein>
    <recommendedName>
        <fullName evidence="4 5">Large ribosomal subunit protein bL28</fullName>
    </recommendedName>
</protein>
<comment type="caution">
    <text evidence="6">The sequence shown here is derived from an EMBL/GenBank/DDBJ whole genome shotgun (WGS) entry which is preliminary data.</text>
</comment>